<reference evidence="1" key="1">
    <citation type="journal article" date="2020" name="MBio">
        <title>A New Family of DNA Viruses Causing Disease in Crustaceans from Diverse Aquatic Biomes.</title>
        <authorList>
            <person name="Subramaniam K."/>
            <person name="Behringer D.C."/>
            <person name="Bojko J."/>
            <person name="Yutin N."/>
            <person name="Clark A.S."/>
            <person name="Bateman K.S."/>
            <person name="van Aerle R."/>
            <person name="Bass D."/>
            <person name="Kerr R.C."/>
            <person name="Koonin E.V."/>
            <person name="Stentiford G.D."/>
            <person name="Waltzek T.B."/>
        </authorList>
    </citation>
    <scope>NUCLEOTIDE SEQUENCE</scope>
</reference>
<sequence length="104" mass="11235">MNVLLVIILVISFIIGYHCLTNRVDADNRRTVKTTTAAVAKRYDETAARGLCPGCVQAIRLDTAYCPDETSAKEVVNDSGVVTAAASATTTTTFVTDPDFEEYL</sequence>
<evidence type="ECO:0000313" key="1">
    <source>
        <dbReference type="EMBL" id="QIQ08670.1"/>
    </source>
</evidence>
<proteinExistence type="predicted"/>
<organism evidence="1">
    <name type="scientific">Panulirus argus virus 1</name>
    <dbReference type="NCBI Taxonomy" id="380624"/>
    <lineage>
        <taxon>Viruses</taxon>
    </lineage>
</organism>
<protein>
    <submittedName>
        <fullName evidence="1">Membrane protein</fullName>
    </submittedName>
</protein>
<dbReference type="EMBL" id="MN604017">
    <property type="protein sequence ID" value="QIQ08670.1"/>
    <property type="molecule type" value="Genomic_DNA"/>
</dbReference>
<gene>
    <name evidence="1" type="primary">ORF54</name>
</gene>
<name>A0A6G9HDT1_9VIRU</name>
<accession>A0A6G9HDT1</accession>